<dbReference type="OrthoDB" id="5397087at2759"/>
<reference evidence="2 3" key="1">
    <citation type="journal article" date="2012" name="BMC Genomics">
        <title>Sequencing the genome of Marssonina brunnea reveals fungus-poplar co-evolution.</title>
        <authorList>
            <person name="Zhu S."/>
            <person name="Cao Y.-Z."/>
            <person name="Jiang C."/>
            <person name="Tan B.-Y."/>
            <person name="Wang Z."/>
            <person name="Feng S."/>
            <person name="Zhang L."/>
            <person name="Su X.-H."/>
            <person name="Brejova B."/>
            <person name="Vinar T."/>
            <person name="Xu M."/>
            <person name="Wang M.-X."/>
            <person name="Zhang S.-G."/>
            <person name="Huang M.-R."/>
            <person name="Wu R."/>
            <person name="Zhou Y."/>
        </authorList>
    </citation>
    <scope>NUCLEOTIDE SEQUENCE [LARGE SCALE GENOMIC DNA]</scope>
    <source>
        <strain evidence="2 3">MB_m1</strain>
    </source>
</reference>
<feature type="compositionally biased region" description="Polar residues" evidence="1">
    <location>
        <begin position="405"/>
        <end position="418"/>
    </location>
</feature>
<feature type="compositionally biased region" description="Basic residues" evidence="1">
    <location>
        <begin position="22"/>
        <end position="31"/>
    </location>
</feature>
<keyword evidence="3" id="KW-1185">Reference proteome</keyword>
<dbReference type="OMA" id="AKTERTH"/>
<feature type="compositionally biased region" description="Low complexity" evidence="1">
    <location>
        <begin position="325"/>
        <end position="336"/>
    </location>
</feature>
<dbReference type="KEGG" id="mbe:MBM_06809"/>
<feature type="region of interest" description="Disordered" evidence="1">
    <location>
        <begin position="103"/>
        <end position="206"/>
    </location>
</feature>
<feature type="compositionally biased region" description="Pro residues" evidence="1">
    <location>
        <begin position="337"/>
        <end position="346"/>
    </location>
</feature>
<sequence length="612" mass="67529">MRSPNGGKPFPDISSRLSHSQVPRKCRKKERTLRTFIDPATQSKKKKKEEESPPLRPRTASEIWAECRADTGQRRNPSVGKSERKAKHRITGLMMDGRMDEQALTQTQTQTQSQSQNQNQNQTQIQTQTQTQTQAHTHTHTHTHTQIQTQLLHRAQRTIASPRMPPARNQPSRNQPPMVPGGSLKPAKTERTHEENQERAYIAASRRSDRSLEARVESARRASEIHRRRTGRGLRVTEADVMNEEMYEEEDDGFPRQYLQLAAHLQSGNREFNSRLEAYLTSNVAIRAALEKTIWNSYVQQGLVSPYPPQFAGNFPSPMLAHQYQQPAMQTPMQSPQQPPQPPQAPQPSQQYHYRQAPYPSPRSHSIAAPSLNREPSIKPETSTSAQVSPLGTTDNRRMSLPVTPATTHASAANTPASPSGPIPSRNPSFPQSLFTLDLPHRPATQESAAHPSASPPASTPKPNPAFPPGLSAQELGLPAPQAQRNINLSQSNTGTTFGPFSTALPNDAATFFGSPFTYGNPSTPNPAESVGRFNWANSDVPPTNSMGNSQMYPSMTGLNSTLASAGETYPTEARYQTDGFFNDAMASGSGVTPSFDSEFFNFDNFGEDAPQ</sequence>
<feature type="region of interest" description="Disordered" evidence="1">
    <location>
        <begin position="325"/>
        <end position="476"/>
    </location>
</feature>
<accession>K1X2S2</accession>
<feature type="compositionally biased region" description="Basic and acidic residues" evidence="1">
    <location>
        <begin position="187"/>
        <end position="198"/>
    </location>
</feature>
<dbReference type="Proteomes" id="UP000006753">
    <property type="component" value="Unassembled WGS sequence"/>
</dbReference>
<dbReference type="GeneID" id="18762744"/>
<feature type="compositionally biased region" description="Polar residues" evidence="1">
    <location>
        <begin position="426"/>
        <end position="435"/>
    </location>
</feature>
<gene>
    <name evidence="2" type="ORF">MBM_06809</name>
</gene>
<dbReference type="InParanoid" id="K1X2S2"/>
<evidence type="ECO:0000313" key="3">
    <source>
        <dbReference type="Proteomes" id="UP000006753"/>
    </source>
</evidence>
<protein>
    <submittedName>
        <fullName evidence="2">Uncharacterized protein</fullName>
    </submittedName>
</protein>
<feature type="compositionally biased region" description="Low complexity" evidence="1">
    <location>
        <begin position="144"/>
        <end position="153"/>
    </location>
</feature>
<dbReference type="AlphaFoldDB" id="K1X2S2"/>
<dbReference type="STRING" id="1072389.K1X2S2"/>
<dbReference type="HOGENOM" id="CLU_446228_0_0_1"/>
<evidence type="ECO:0000313" key="2">
    <source>
        <dbReference type="EMBL" id="EKD15048.1"/>
    </source>
</evidence>
<dbReference type="EMBL" id="JH921443">
    <property type="protein sequence ID" value="EKD15048.1"/>
    <property type="molecule type" value="Genomic_DNA"/>
</dbReference>
<name>K1X2S2_MARBU</name>
<feature type="compositionally biased region" description="Pro residues" evidence="1">
    <location>
        <begin position="454"/>
        <end position="468"/>
    </location>
</feature>
<dbReference type="eggNOG" id="ENOG502S5P0">
    <property type="taxonomic scope" value="Eukaryota"/>
</dbReference>
<evidence type="ECO:0000256" key="1">
    <source>
        <dbReference type="SAM" id="MobiDB-lite"/>
    </source>
</evidence>
<feature type="region of interest" description="Disordered" evidence="1">
    <location>
        <begin position="1"/>
        <end position="87"/>
    </location>
</feature>
<feature type="compositionally biased region" description="Low complexity" evidence="1">
    <location>
        <begin position="103"/>
        <end position="136"/>
    </location>
</feature>
<organism evidence="2 3">
    <name type="scientific">Marssonina brunnea f. sp. multigermtubi (strain MB_m1)</name>
    <name type="common">Marssonina leaf spot fungus</name>
    <dbReference type="NCBI Taxonomy" id="1072389"/>
    <lineage>
        <taxon>Eukaryota</taxon>
        <taxon>Fungi</taxon>
        <taxon>Dikarya</taxon>
        <taxon>Ascomycota</taxon>
        <taxon>Pezizomycotina</taxon>
        <taxon>Leotiomycetes</taxon>
        <taxon>Helotiales</taxon>
        <taxon>Drepanopezizaceae</taxon>
        <taxon>Drepanopeziza</taxon>
    </lineage>
</organism>
<feature type="compositionally biased region" description="Polar residues" evidence="1">
    <location>
        <begin position="380"/>
        <end position="394"/>
    </location>
</feature>
<proteinExistence type="predicted"/>